<dbReference type="SMART" id="SM00490">
    <property type="entry name" value="HELICc"/>
    <property type="match status" value="1"/>
</dbReference>
<dbReference type="InterPro" id="IPR014001">
    <property type="entry name" value="Helicase_ATP-bd"/>
</dbReference>
<proteinExistence type="predicted"/>
<dbReference type="InterPro" id="IPR001650">
    <property type="entry name" value="Helicase_C-like"/>
</dbReference>
<feature type="non-terminal residue" evidence="10">
    <location>
        <position position="1"/>
    </location>
</feature>
<reference evidence="10 11" key="1">
    <citation type="submission" date="2020-12" db="EMBL/GenBank/DDBJ databases">
        <title>Comparative genomic insights into the epidemiology and virulence of plant pathogenic Pseudomonads from Turkey.</title>
        <authorList>
            <person name="Dillon M."/>
            <person name="Ruiz-Bedoya T."/>
            <person name="Bendalovic-Torma C."/>
            <person name="Guttman K.M."/>
            <person name="Kwak H."/>
            <person name="Middleton M.A."/>
            <person name="Wang P.W."/>
            <person name="Horuz S."/>
            <person name="Aysan Y."/>
            <person name="Guttman D.S."/>
        </authorList>
    </citation>
    <scope>NUCLEOTIDE SEQUENCE [LARGE SCALE GENOMIC DNA]</scope>
    <source>
        <strain evidence="10 11">S4_EA_3a</strain>
    </source>
</reference>
<keyword evidence="1" id="KW-0547">Nucleotide-binding</keyword>
<keyword evidence="2" id="KW-0227">DNA damage</keyword>
<dbReference type="EMBL" id="JAEILD010000303">
    <property type="protein sequence ID" value="MBI6654021.1"/>
    <property type="molecule type" value="Genomic_DNA"/>
</dbReference>
<evidence type="ECO:0000256" key="3">
    <source>
        <dbReference type="ARBA" id="ARBA00022801"/>
    </source>
</evidence>
<name>A0ABS0VR68_PSEVE</name>
<dbReference type="PANTHER" id="PTHR47964:SF1">
    <property type="entry name" value="ATP-DEPENDENT DNA HELICASE HOMOLOG RECG, CHLOROPLASTIC"/>
    <property type="match status" value="1"/>
</dbReference>
<accession>A0ABS0VR68</accession>
<evidence type="ECO:0000313" key="10">
    <source>
        <dbReference type="EMBL" id="MBI6654021.1"/>
    </source>
</evidence>
<keyword evidence="4 10" id="KW-0347">Helicase</keyword>
<feature type="domain" description="Helicase C-terminal" evidence="9">
    <location>
        <begin position="216"/>
        <end position="299"/>
    </location>
</feature>
<evidence type="ECO:0000256" key="2">
    <source>
        <dbReference type="ARBA" id="ARBA00022763"/>
    </source>
</evidence>
<keyword evidence="7" id="KW-0234">DNA repair</keyword>
<dbReference type="SMART" id="SM00487">
    <property type="entry name" value="DEXDc"/>
    <property type="match status" value="1"/>
</dbReference>
<evidence type="ECO:0000313" key="11">
    <source>
        <dbReference type="Proteomes" id="UP000614123"/>
    </source>
</evidence>
<dbReference type="Pfam" id="PF00270">
    <property type="entry name" value="DEAD"/>
    <property type="match status" value="1"/>
</dbReference>
<evidence type="ECO:0000259" key="8">
    <source>
        <dbReference type="SMART" id="SM00487"/>
    </source>
</evidence>
<feature type="non-terminal residue" evidence="10">
    <location>
        <position position="362"/>
    </location>
</feature>
<dbReference type="PANTHER" id="PTHR47964">
    <property type="entry name" value="ATP-DEPENDENT DNA HELICASE HOMOLOG RECG, CHLOROPLASTIC"/>
    <property type="match status" value="1"/>
</dbReference>
<dbReference type="InterPro" id="IPR011545">
    <property type="entry name" value="DEAD/DEAH_box_helicase_dom"/>
</dbReference>
<keyword evidence="5" id="KW-0067">ATP-binding</keyword>
<dbReference type="InterPro" id="IPR047112">
    <property type="entry name" value="RecG/Mfd"/>
</dbReference>
<dbReference type="Proteomes" id="UP000614123">
    <property type="component" value="Unassembled WGS sequence"/>
</dbReference>
<evidence type="ECO:0000256" key="6">
    <source>
        <dbReference type="ARBA" id="ARBA00023125"/>
    </source>
</evidence>
<organism evidence="10 11">
    <name type="scientific">Pseudomonas veronii</name>
    <dbReference type="NCBI Taxonomy" id="76761"/>
    <lineage>
        <taxon>Bacteria</taxon>
        <taxon>Pseudomonadati</taxon>
        <taxon>Pseudomonadota</taxon>
        <taxon>Gammaproteobacteria</taxon>
        <taxon>Pseudomonadales</taxon>
        <taxon>Pseudomonadaceae</taxon>
        <taxon>Pseudomonas</taxon>
    </lineage>
</organism>
<evidence type="ECO:0000256" key="4">
    <source>
        <dbReference type="ARBA" id="ARBA00022806"/>
    </source>
</evidence>
<dbReference type="Pfam" id="PF00271">
    <property type="entry name" value="Helicase_C"/>
    <property type="match status" value="1"/>
</dbReference>
<sequence length="362" mass="39054">GWRGMRTIDEIVADLRSPFPMERILSGDVGTGKSFTFMVPAAASHLAGARVAIIAPSQILVDQLASELSALFFEIAVKKYTSKAKVDISSGIIVGTTAVLSAAKKEGIVFDLVIADEQHKFSVSQRKKLLAPHTNFLEATATAIPRTVALVKLGGMPISILSQAPVERKITSRIITVKAREKLNDFVMDIINRGGQAAFIYPVVNGDANASCHSVEAAYERFRRVLGDSVGMIHGGLSEELKTNTIRLMKENGIKLLVASTVIEVGVTFPNLRVAVAVNAENFGVSQLHQLRGRLARKGGEGYFIMYLTKPIQQPASDRLRLLSTCSDGFRLAEMDAEARGFGNLDIDGDRQSGSASVLSLK</sequence>
<protein>
    <submittedName>
        <fullName evidence="10">DEAD/DEAH box helicase</fullName>
    </submittedName>
</protein>
<keyword evidence="11" id="KW-1185">Reference proteome</keyword>
<keyword evidence="6" id="KW-0238">DNA-binding</keyword>
<gene>
    <name evidence="10" type="ORF">YA0849_34470</name>
</gene>
<feature type="domain" description="Helicase ATP-binding" evidence="8">
    <location>
        <begin position="1"/>
        <end position="173"/>
    </location>
</feature>
<dbReference type="SUPFAM" id="SSF52540">
    <property type="entry name" value="P-loop containing nucleoside triphosphate hydrolases"/>
    <property type="match status" value="1"/>
</dbReference>
<keyword evidence="3" id="KW-0378">Hydrolase</keyword>
<evidence type="ECO:0000256" key="1">
    <source>
        <dbReference type="ARBA" id="ARBA00022741"/>
    </source>
</evidence>
<dbReference type="InterPro" id="IPR027417">
    <property type="entry name" value="P-loop_NTPase"/>
</dbReference>
<evidence type="ECO:0000256" key="5">
    <source>
        <dbReference type="ARBA" id="ARBA00022840"/>
    </source>
</evidence>
<dbReference type="GO" id="GO:0004386">
    <property type="term" value="F:helicase activity"/>
    <property type="evidence" value="ECO:0007669"/>
    <property type="project" value="UniProtKB-KW"/>
</dbReference>
<evidence type="ECO:0000256" key="7">
    <source>
        <dbReference type="ARBA" id="ARBA00023204"/>
    </source>
</evidence>
<evidence type="ECO:0000259" key="9">
    <source>
        <dbReference type="SMART" id="SM00490"/>
    </source>
</evidence>
<comment type="caution">
    <text evidence="10">The sequence shown here is derived from an EMBL/GenBank/DDBJ whole genome shotgun (WGS) entry which is preliminary data.</text>
</comment>
<dbReference type="Gene3D" id="3.40.50.300">
    <property type="entry name" value="P-loop containing nucleotide triphosphate hydrolases"/>
    <property type="match status" value="2"/>
</dbReference>